<comment type="caution">
    <text evidence="2">The sequence shown here is derived from an EMBL/GenBank/DDBJ whole genome shotgun (WGS) entry which is preliminary data.</text>
</comment>
<dbReference type="RefSeq" id="WP_146489210.1">
    <property type="nucleotide sequence ID" value="NZ_VIGX01000025.1"/>
</dbReference>
<evidence type="ECO:0000313" key="2">
    <source>
        <dbReference type="EMBL" id="TWS25627.1"/>
    </source>
</evidence>
<keyword evidence="3" id="KW-1185">Reference proteome</keyword>
<gene>
    <name evidence="2" type="ORF">FK530_22585</name>
</gene>
<dbReference type="Proteomes" id="UP000319375">
    <property type="component" value="Unassembled WGS sequence"/>
</dbReference>
<proteinExistence type="predicted"/>
<sequence length="123" mass="12862">MLPKTTAPGAEQAPSPGGVEVGVLDGTDDVGFFVGLKDGSVDPGAGLETFGMLEQLGSDLSLVSSIAELHTLVEEPLQASLERLRGWPGATAVQRQLERGNGVAEREGRRDQLRRRGAVGAAR</sequence>
<evidence type="ECO:0000256" key="1">
    <source>
        <dbReference type="SAM" id="MobiDB-lite"/>
    </source>
</evidence>
<dbReference type="EMBL" id="VIGX01000025">
    <property type="protein sequence ID" value="TWS25627.1"/>
    <property type="molecule type" value="Genomic_DNA"/>
</dbReference>
<reference evidence="2 3" key="1">
    <citation type="submission" date="2019-06" db="EMBL/GenBank/DDBJ databases">
        <title>Tsukamurella conjunctivitidis sp. nov., Tsukamurella assacharolytica sp. nov. and Tsukamurella sputae sp. nov. isolated from patients with conjunctivitis, bacteraemia (lymphoma) and respiratory infection (sputum) in Hong Kong.</title>
        <authorList>
            <person name="Teng J.L.L."/>
            <person name="Lee H.H."/>
            <person name="Fong J.Y.H."/>
            <person name="Fok K.M.N."/>
            <person name="Lau S.K.P."/>
            <person name="Woo P.C.Y."/>
        </authorList>
    </citation>
    <scope>NUCLEOTIDE SEQUENCE [LARGE SCALE GENOMIC DNA]</scope>
    <source>
        <strain evidence="2 3">HKU72</strain>
    </source>
</reference>
<feature type="region of interest" description="Disordered" evidence="1">
    <location>
        <begin position="95"/>
        <end position="123"/>
    </location>
</feature>
<organism evidence="2 3">
    <name type="scientific">Tsukamurella conjunctivitidis</name>
    <dbReference type="NCBI Taxonomy" id="2592068"/>
    <lineage>
        <taxon>Bacteria</taxon>
        <taxon>Bacillati</taxon>
        <taxon>Actinomycetota</taxon>
        <taxon>Actinomycetes</taxon>
        <taxon>Mycobacteriales</taxon>
        <taxon>Tsukamurellaceae</taxon>
        <taxon>Tsukamurella</taxon>
    </lineage>
</organism>
<accession>A0A5C5RRG2</accession>
<protein>
    <submittedName>
        <fullName evidence="2">Uncharacterized protein</fullName>
    </submittedName>
</protein>
<feature type="region of interest" description="Disordered" evidence="1">
    <location>
        <begin position="1"/>
        <end position="22"/>
    </location>
</feature>
<dbReference type="AlphaFoldDB" id="A0A5C5RRG2"/>
<evidence type="ECO:0000313" key="3">
    <source>
        <dbReference type="Proteomes" id="UP000319375"/>
    </source>
</evidence>
<name>A0A5C5RRG2_9ACTN</name>